<evidence type="ECO:0000313" key="3">
    <source>
        <dbReference type="Proteomes" id="UP001190700"/>
    </source>
</evidence>
<gene>
    <name evidence="2" type="ORF">CYMTET_45266</name>
</gene>
<proteinExistence type="predicted"/>
<comment type="caution">
    <text evidence="2">The sequence shown here is derived from an EMBL/GenBank/DDBJ whole genome shotgun (WGS) entry which is preliminary data.</text>
</comment>
<dbReference type="InterPro" id="IPR049012">
    <property type="entry name" value="Mutator_transp_dom"/>
</dbReference>
<dbReference type="EMBL" id="LGRX02030967">
    <property type="protein sequence ID" value="KAK3245149.1"/>
    <property type="molecule type" value="Genomic_DNA"/>
</dbReference>
<name>A0AAE0BZV2_9CHLO</name>
<reference evidence="2 3" key="1">
    <citation type="journal article" date="2015" name="Genome Biol. Evol.">
        <title>Comparative Genomics of a Bacterivorous Green Alga Reveals Evolutionary Causalities and Consequences of Phago-Mixotrophic Mode of Nutrition.</title>
        <authorList>
            <person name="Burns J.A."/>
            <person name="Paasch A."/>
            <person name="Narechania A."/>
            <person name="Kim E."/>
        </authorList>
    </citation>
    <scope>NUCLEOTIDE SEQUENCE [LARGE SCALE GENOMIC DNA]</scope>
    <source>
        <strain evidence="2 3">PLY_AMNH</strain>
    </source>
</reference>
<feature type="domain" description="Mutator-like transposase" evidence="1">
    <location>
        <begin position="265"/>
        <end position="386"/>
    </location>
</feature>
<accession>A0AAE0BZV2</accession>
<dbReference type="Proteomes" id="UP001190700">
    <property type="component" value="Unassembled WGS sequence"/>
</dbReference>
<keyword evidence="3" id="KW-1185">Reference proteome</keyword>
<sequence>MNGAKWSGTPISLSTVDSSAAPIVEDTPTLLDGRPVLASPVRAIAADLEAAHEECAATQSPVVGNVGQDAATTSPYIGVKVKSRLKRSFPMMNVRTATCTVCNQDVHLPSSRKLEDDNKTFEVNVLHALAEQNAGLAPAKVEKFFTTLGVDYQLHRTNHGRNQKLVGKEVTAMAIESCEKALVNEATHTKANGDIVNNVVQLSTTGDCAWPNRGSGRSYSSFCGMFVLVGALTKKILSTSIFDKMCYTCERAEKCPVDSDIPAARVAKFTADEDSNMIAAINDPVGDVPRELQPVEKLSGPNHLQKLLYKALEEMRKKKGWSGATLSKTVIDYFNKVYRYVIKSVAVIEDLPGFENDDEKAEWIHGALLNIVDHAFNIDPTHAACRRYRAPRPDGSFYPWCGVESAKPDWKIHLPHGRFLVRDQPAGHYEAVREVFEKFAHKETILKQLHDTDTNVNESINGMVVKGYLPGGKAQQNGQSGVYGWACCHTIVSKNEGHRYRQELCRRLGIDPPLTMQPLDDEMDGRRQRMAAFRKSYKGKRGRLQAEDAE</sequence>
<evidence type="ECO:0000313" key="2">
    <source>
        <dbReference type="EMBL" id="KAK3245149.1"/>
    </source>
</evidence>
<evidence type="ECO:0000259" key="1">
    <source>
        <dbReference type="Pfam" id="PF20700"/>
    </source>
</evidence>
<feature type="domain" description="Mutator-like transposase" evidence="1">
    <location>
        <begin position="93"/>
        <end position="255"/>
    </location>
</feature>
<protein>
    <recommendedName>
        <fullName evidence="1">Mutator-like transposase domain-containing protein</fullName>
    </recommendedName>
</protein>
<organism evidence="2 3">
    <name type="scientific">Cymbomonas tetramitiformis</name>
    <dbReference type="NCBI Taxonomy" id="36881"/>
    <lineage>
        <taxon>Eukaryota</taxon>
        <taxon>Viridiplantae</taxon>
        <taxon>Chlorophyta</taxon>
        <taxon>Pyramimonadophyceae</taxon>
        <taxon>Pyramimonadales</taxon>
        <taxon>Pyramimonadaceae</taxon>
        <taxon>Cymbomonas</taxon>
    </lineage>
</organism>
<dbReference type="AlphaFoldDB" id="A0AAE0BZV2"/>
<dbReference type="Pfam" id="PF20700">
    <property type="entry name" value="Mutator"/>
    <property type="match status" value="2"/>
</dbReference>